<dbReference type="Gene3D" id="3.40.630.30">
    <property type="match status" value="1"/>
</dbReference>
<dbReference type="Pfam" id="PF00583">
    <property type="entry name" value="Acetyltransf_1"/>
    <property type="match status" value="1"/>
</dbReference>
<proteinExistence type="predicted"/>
<dbReference type="InterPro" id="IPR000182">
    <property type="entry name" value="GNAT_dom"/>
</dbReference>
<accession>A0A644WJA7</accession>
<dbReference type="GO" id="GO:0016747">
    <property type="term" value="F:acyltransferase activity, transferring groups other than amino-acyl groups"/>
    <property type="evidence" value="ECO:0007669"/>
    <property type="project" value="InterPro"/>
</dbReference>
<sequence>MVGFDVREVNLKDYEDIYKLNSKLNYSNIKSISEDNKSLMIVAQLNDDVIGYINSNFNEDSNNNKTINIKDIIVDEKYRGLGVGHQLMLEVEKNAKDNRVNYIVSINKDYHKEEIEFYNRQGFKLDKDFKFVKKSYLQ</sequence>
<evidence type="ECO:0000313" key="2">
    <source>
        <dbReference type="EMBL" id="MPM03657.1"/>
    </source>
</evidence>
<comment type="caution">
    <text evidence="2">The sequence shown here is derived from an EMBL/GenBank/DDBJ whole genome shotgun (WGS) entry which is preliminary data.</text>
</comment>
<dbReference type="PROSITE" id="PS51186">
    <property type="entry name" value="GNAT"/>
    <property type="match status" value="1"/>
</dbReference>
<organism evidence="2">
    <name type="scientific">bioreactor metagenome</name>
    <dbReference type="NCBI Taxonomy" id="1076179"/>
    <lineage>
        <taxon>unclassified sequences</taxon>
        <taxon>metagenomes</taxon>
        <taxon>ecological metagenomes</taxon>
    </lineage>
</organism>
<gene>
    <name evidence="2" type="ORF">SDC9_49924</name>
</gene>
<evidence type="ECO:0000259" key="1">
    <source>
        <dbReference type="PROSITE" id="PS51186"/>
    </source>
</evidence>
<name>A0A644WJA7_9ZZZZ</name>
<dbReference type="CDD" id="cd04301">
    <property type="entry name" value="NAT_SF"/>
    <property type="match status" value="1"/>
</dbReference>
<dbReference type="AlphaFoldDB" id="A0A644WJA7"/>
<dbReference type="SUPFAM" id="SSF55729">
    <property type="entry name" value="Acyl-CoA N-acyltransferases (Nat)"/>
    <property type="match status" value="1"/>
</dbReference>
<dbReference type="InterPro" id="IPR016181">
    <property type="entry name" value="Acyl_CoA_acyltransferase"/>
</dbReference>
<dbReference type="EMBL" id="VSSQ01000971">
    <property type="protein sequence ID" value="MPM03657.1"/>
    <property type="molecule type" value="Genomic_DNA"/>
</dbReference>
<protein>
    <recommendedName>
        <fullName evidence="1">N-acetyltransferase domain-containing protein</fullName>
    </recommendedName>
</protein>
<feature type="domain" description="N-acetyltransferase" evidence="1">
    <location>
        <begin position="4"/>
        <end position="138"/>
    </location>
</feature>
<reference evidence="2" key="1">
    <citation type="submission" date="2019-08" db="EMBL/GenBank/DDBJ databases">
        <authorList>
            <person name="Kucharzyk K."/>
            <person name="Murdoch R.W."/>
            <person name="Higgins S."/>
            <person name="Loffler F."/>
        </authorList>
    </citation>
    <scope>NUCLEOTIDE SEQUENCE</scope>
</reference>